<dbReference type="InterPro" id="IPR011989">
    <property type="entry name" value="ARM-like"/>
</dbReference>
<evidence type="ECO:0008006" key="3">
    <source>
        <dbReference type="Google" id="ProtNLM"/>
    </source>
</evidence>
<reference evidence="1 2" key="1">
    <citation type="submission" date="2017-06" db="EMBL/GenBank/DDBJ databases">
        <title>Isolation and characterization of a thermophilic and butanogenic Thermoanaerobacterium thermosaccharolyticum M5 capable of efficient degradation of hemicellulose.</title>
        <authorList>
            <person name="Xin F."/>
            <person name="Jiang Y."/>
        </authorList>
    </citation>
    <scope>NUCLEOTIDE SEQUENCE [LARGE SCALE GENOMIC DNA]</scope>
    <source>
        <strain evidence="1 2">M5</strain>
    </source>
</reference>
<dbReference type="Proteomes" id="UP000215301">
    <property type="component" value="Unassembled WGS sequence"/>
</dbReference>
<dbReference type="Gene3D" id="1.25.10.10">
    <property type="entry name" value="Leucine-rich Repeat Variant"/>
    <property type="match status" value="2"/>
</dbReference>
<dbReference type="RefSeq" id="WP_094043776.1">
    <property type="nucleotide sequence ID" value="NZ_NKHD01000006.1"/>
</dbReference>
<proteinExistence type="predicted"/>
<dbReference type="SUPFAM" id="SSF48371">
    <property type="entry name" value="ARM repeat"/>
    <property type="match status" value="1"/>
</dbReference>
<organism evidence="1 2">
    <name type="scientific">Thermoanaerobacterium thermosaccharolyticum</name>
    <name type="common">Clostridium thermosaccharolyticum</name>
    <dbReference type="NCBI Taxonomy" id="1517"/>
    <lineage>
        <taxon>Bacteria</taxon>
        <taxon>Bacillati</taxon>
        <taxon>Bacillota</taxon>
        <taxon>Clostridia</taxon>
        <taxon>Thermoanaerobacterales</taxon>
        <taxon>Thermoanaerobacteraceae</taxon>
        <taxon>Thermoanaerobacterium</taxon>
    </lineage>
</organism>
<comment type="caution">
    <text evidence="1">The sequence shown here is derived from an EMBL/GenBank/DDBJ whole genome shotgun (WGS) entry which is preliminary data.</text>
</comment>
<accession>A0A231VLH9</accession>
<evidence type="ECO:0000313" key="1">
    <source>
        <dbReference type="EMBL" id="OXT09030.1"/>
    </source>
</evidence>
<dbReference type="InterPro" id="IPR016024">
    <property type="entry name" value="ARM-type_fold"/>
</dbReference>
<evidence type="ECO:0000313" key="2">
    <source>
        <dbReference type="Proteomes" id="UP000215301"/>
    </source>
</evidence>
<name>A0A231VLH9_THETR</name>
<sequence>MMAVNWRSLLQENRDLFFNIHNDDIKEGKGFLGAVANTDKTEMVKEHVFEYYISDINAQLVYEKTLKLKIVNEEDLNLMEVEIIDLLKSILEEGQNPIEMFLYCTKALNLSDKNVYQSILRILVSVCNLSKAGRDALVSVLKNWTWDLQMKIAIEAIRTIKEKSAFDVLLMLLNNESLKILAADCLIDIGDERCIRPVLNMVNTFNGFSINERNVAFRLIDKLSRFGEEALSEIIKCYMNNENKSLNTVYSNVISRSKDMAIESLSKMLYNEDYNQKAAITLGKMRIGSATDRLIEALNSPLIENKMNIIIGLGYTKDQKAIKYLVNMLENGNLSNEIKACIITSLANLEAFEAKDIVKKYIDDKELRINTMSALVQLGEMKYLGGLFEYLISSNKSYSETSCAIKELKRLKGFKDSRISREITNGIKYLIRNNDGYACLNALRILDTNIDDGMAEELILKLKTTKKEEIQYTIYKILGKNTGILSNIINERIFIDASLNDSTRIRYLAQKIIEKNYKGRDKLIKA</sequence>
<dbReference type="AlphaFoldDB" id="A0A231VLH9"/>
<dbReference type="EMBL" id="NKHD01000006">
    <property type="protein sequence ID" value="OXT09030.1"/>
    <property type="molecule type" value="Genomic_DNA"/>
</dbReference>
<gene>
    <name evidence="1" type="ORF">CE561_02445</name>
</gene>
<protein>
    <recommendedName>
        <fullName evidence="3">HEAT repeat domain-containing protein</fullName>
    </recommendedName>
</protein>